<evidence type="ECO:0000256" key="1">
    <source>
        <dbReference type="ARBA" id="ARBA00004571"/>
    </source>
</evidence>
<evidence type="ECO:0000313" key="13">
    <source>
        <dbReference type="EMBL" id="OIJ40472.1"/>
    </source>
</evidence>
<dbReference type="CDD" id="cd00342">
    <property type="entry name" value="gram_neg_porins"/>
    <property type="match status" value="1"/>
</dbReference>
<feature type="domain" description="Porin" evidence="12">
    <location>
        <begin position="12"/>
        <end position="337"/>
    </location>
</feature>
<dbReference type="Proteomes" id="UP000180246">
    <property type="component" value="Unassembled WGS sequence"/>
</dbReference>
<evidence type="ECO:0000256" key="8">
    <source>
        <dbReference type="ARBA" id="ARBA00023114"/>
    </source>
</evidence>
<keyword evidence="9" id="KW-0472">Membrane</keyword>
<dbReference type="GO" id="GO:0009279">
    <property type="term" value="C:cell outer membrane"/>
    <property type="evidence" value="ECO:0007669"/>
    <property type="project" value="UniProtKB-SubCell"/>
</dbReference>
<evidence type="ECO:0000256" key="9">
    <source>
        <dbReference type="ARBA" id="ARBA00023136"/>
    </source>
</evidence>
<dbReference type="AlphaFoldDB" id="A0A1S2N847"/>
<dbReference type="GO" id="GO:0015288">
    <property type="term" value="F:porin activity"/>
    <property type="evidence" value="ECO:0007669"/>
    <property type="project" value="UniProtKB-KW"/>
</dbReference>
<gene>
    <name evidence="13" type="ORF">LO55_2793</name>
</gene>
<evidence type="ECO:0000256" key="7">
    <source>
        <dbReference type="ARBA" id="ARBA00023065"/>
    </source>
</evidence>
<dbReference type="InterPro" id="IPR002299">
    <property type="entry name" value="Porin_Neis"/>
</dbReference>
<feature type="signal peptide" evidence="11">
    <location>
        <begin position="1"/>
        <end position="26"/>
    </location>
</feature>
<dbReference type="RefSeq" id="WP_071361887.1">
    <property type="nucleotide sequence ID" value="NZ_JRYB01000001.1"/>
</dbReference>
<comment type="subcellular location">
    <subcellularLocation>
        <location evidence="1">Cell outer membrane</location>
        <topology evidence="1">Multi-pass membrane protein</topology>
    </subcellularLocation>
</comment>
<keyword evidence="5" id="KW-0812">Transmembrane</keyword>
<comment type="caution">
    <text evidence="13">The sequence shown here is derived from an EMBL/GenBank/DDBJ whole genome shotgun (WGS) entry which is preliminary data.</text>
</comment>
<protein>
    <submittedName>
        <fullName evidence="13">Gram-negative porin family protein</fullName>
    </submittedName>
</protein>
<feature type="chain" id="PRO_5010373221" evidence="11">
    <location>
        <begin position="27"/>
        <end position="366"/>
    </location>
</feature>
<dbReference type="PANTHER" id="PTHR34501:SF9">
    <property type="entry name" value="MAJOR OUTER MEMBRANE PROTEIN P.IA"/>
    <property type="match status" value="1"/>
</dbReference>
<dbReference type="Pfam" id="PF13609">
    <property type="entry name" value="Porin_4"/>
    <property type="match status" value="1"/>
</dbReference>
<name>A0A1S2N847_9BURK</name>
<keyword evidence="3" id="KW-0813">Transport</keyword>
<dbReference type="InterPro" id="IPR023614">
    <property type="entry name" value="Porin_dom_sf"/>
</dbReference>
<reference evidence="13 14" key="1">
    <citation type="submission" date="2014-10" db="EMBL/GenBank/DDBJ databases">
        <authorList>
            <person name="Seo M.-J."/>
            <person name="Seok Y.J."/>
            <person name="Cha I.-T."/>
        </authorList>
    </citation>
    <scope>NUCLEOTIDE SEQUENCE [LARGE SCALE GENOMIC DNA]</scope>
    <source>
        <strain evidence="13 14">NEU</strain>
    </source>
</reference>
<evidence type="ECO:0000313" key="14">
    <source>
        <dbReference type="Proteomes" id="UP000180246"/>
    </source>
</evidence>
<comment type="subunit">
    <text evidence="2">Homotrimer.</text>
</comment>
<keyword evidence="7" id="KW-0406">Ion transport</keyword>
<keyword evidence="6 11" id="KW-0732">Signal</keyword>
<evidence type="ECO:0000256" key="3">
    <source>
        <dbReference type="ARBA" id="ARBA00022448"/>
    </source>
</evidence>
<dbReference type="EMBL" id="JRYB01000001">
    <property type="protein sequence ID" value="OIJ40472.1"/>
    <property type="molecule type" value="Genomic_DNA"/>
</dbReference>
<organism evidence="13 14">
    <name type="scientific">Massilia timonae</name>
    <dbReference type="NCBI Taxonomy" id="47229"/>
    <lineage>
        <taxon>Bacteria</taxon>
        <taxon>Pseudomonadati</taxon>
        <taxon>Pseudomonadota</taxon>
        <taxon>Betaproteobacteria</taxon>
        <taxon>Burkholderiales</taxon>
        <taxon>Oxalobacteraceae</taxon>
        <taxon>Telluria group</taxon>
        <taxon>Massilia</taxon>
    </lineage>
</organism>
<dbReference type="GO" id="GO:0006811">
    <property type="term" value="P:monoatomic ion transport"/>
    <property type="evidence" value="ECO:0007669"/>
    <property type="project" value="UniProtKB-KW"/>
</dbReference>
<evidence type="ECO:0000256" key="11">
    <source>
        <dbReference type="SAM" id="SignalP"/>
    </source>
</evidence>
<dbReference type="SUPFAM" id="SSF56935">
    <property type="entry name" value="Porins"/>
    <property type="match status" value="1"/>
</dbReference>
<dbReference type="InterPro" id="IPR050298">
    <property type="entry name" value="Gram-neg_bact_OMP"/>
</dbReference>
<sequence length="366" mass="37842">MNHLTRGALALACCIATSSAASSASAQTSVQIYGIVDSGVVHTTNADAEGDSITKVPSLTGSFPSRIGFRGAEDLGGALEAFFVLESGIAMDSGALGQGNRLFGRAAHVGLKGDWGTLTVGRQVNMTYIATIKTDVMGPNLFAISSIDGYLPNARSDNAIGYMGNFGSLVVGATWSVGRDASSAGGPAATNCAGEVAGDAKACRQYTALVGWETKRWGVIGSYDKLHGNDGAAFGLTSSAHTDVRTTLNGYLMLGPTRLGAGVIHRDTEAATGQAQSNLWYVGASHPMGPFTLDAQWARRDLKDSPSDVTMLVARLTYSLSKRSHVYAAAGRMDNDGASAVPLDAGGTVGVGMAQNGVMMGLRHHF</sequence>
<keyword evidence="4" id="KW-1134">Transmembrane beta strand</keyword>
<evidence type="ECO:0000256" key="10">
    <source>
        <dbReference type="ARBA" id="ARBA00023237"/>
    </source>
</evidence>
<evidence type="ECO:0000256" key="4">
    <source>
        <dbReference type="ARBA" id="ARBA00022452"/>
    </source>
</evidence>
<keyword evidence="10" id="KW-0998">Cell outer membrane</keyword>
<proteinExistence type="predicted"/>
<evidence type="ECO:0000256" key="5">
    <source>
        <dbReference type="ARBA" id="ARBA00022692"/>
    </source>
</evidence>
<accession>A0A1S2N847</accession>
<dbReference type="GO" id="GO:0046930">
    <property type="term" value="C:pore complex"/>
    <property type="evidence" value="ECO:0007669"/>
    <property type="project" value="UniProtKB-KW"/>
</dbReference>
<evidence type="ECO:0000256" key="6">
    <source>
        <dbReference type="ARBA" id="ARBA00022729"/>
    </source>
</evidence>
<dbReference type="InterPro" id="IPR033900">
    <property type="entry name" value="Gram_neg_porin_domain"/>
</dbReference>
<dbReference type="PANTHER" id="PTHR34501">
    <property type="entry name" value="PROTEIN YDDL-RELATED"/>
    <property type="match status" value="1"/>
</dbReference>
<evidence type="ECO:0000259" key="12">
    <source>
        <dbReference type="Pfam" id="PF13609"/>
    </source>
</evidence>
<evidence type="ECO:0000256" key="2">
    <source>
        <dbReference type="ARBA" id="ARBA00011233"/>
    </source>
</evidence>
<keyword evidence="8" id="KW-0626">Porin</keyword>
<dbReference type="PRINTS" id="PR00184">
    <property type="entry name" value="NEISSPPORIN"/>
</dbReference>
<dbReference type="Gene3D" id="2.40.160.10">
    <property type="entry name" value="Porin"/>
    <property type="match status" value="1"/>
</dbReference>